<evidence type="ECO:0000256" key="1">
    <source>
        <dbReference type="SAM" id="MobiDB-lite"/>
    </source>
</evidence>
<organism evidence="2 3">
    <name type="scientific">Ensete ventricosum</name>
    <name type="common">Abyssinian banana</name>
    <name type="synonym">Musa ensete</name>
    <dbReference type="NCBI Taxonomy" id="4639"/>
    <lineage>
        <taxon>Eukaryota</taxon>
        <taxon>Viridiplantae</taxon>
        <taxon>Streptophyta</taxon>
        <taxon>Embryophyta</taxon>
        <taxon>Tracheophyta</taxon>
        <taxon>Spermatophyta</taxon>
        <taxon>Magnoliopsida</taxon>
        <taxon>Liliopsida</taxon>
        <taxon>Zingiberales</taxon>
        <taxon>Musaceae</taxon>
        <taxon>Ensete</taxon>
    </lineage>
</organism>
<gene>
    <name evidence="2" type="ORF">B296_00037972</name>
</gene>
<accession>A0A426ZIT2</accession>
<sequence length="276" mass="31390">MRGDILKLEAISREFEQDNDVRDAVQKQVQQGNDFHLWSSSFDSAEDDGYVPYCEIKFETSSEVKDYNEYGTLESVSSGPVSSSVCAKPNIGTLSCTNLPCSCQSVVIVPDRCAVMQEDESDSEIFRVKRRSGIKLGKRSANDVVGCSLREQQKKREKKNMESYCSSPTLFVARGRRIAPAICRPWVISSPRVERRNEATGKAPYRPVCTGSTADRYADRLLPGGTAKRRPSTIDFDRRRSIEEKSRREEEEEKKKEEAKEKRYLELSSPARRRRP</sequence>
<feature type="region of interest" description="Disordered" evidence="1">
    <location>
        <begin position="216"/>
        <end position="276"/>
    </location>
</feature>
<reference evidence="2 3" key="1">
    <citation type="journal article" date="2014" name="Agronomy (Basel)">
        <title>A Draft Genome Sequence for Ensete ventricosum, the Drought-Tolerant Tree Against Hunger.</title>
        <authorList>
            <person name="Harrison J."/>
            <person name="Moore K.A."/>
            <person name="Paszkiewicz K."/>
            <person name="Jones T."/>
            <person name="Grant M."/>
            <person name="Ambacheew D."/>
            <person name="Muzemil S."/>
            <person name="Studholme D.J."/>
        </authorList>
    </citation>
    <scope>NUCLEOTIDE SEQUENCE [LARGE SCALE GENOMIC DNA]</scope>
</reference>
<evidence type="ECO:0000313" key="2">
    <source>
        <dbReference type="EMBL" id="RRT63865.1"/>
    </source>
</evidence>
<feature type="compositionally biased region" description="Basic and acidic residues" evidence="1">
    <location>
        <begin position="235"/>
        <end position="265"/>
    </location>
</feature>
<name>A0A426ZIT2_ENSVE</name>
<dbReference type="AlphaFoldDB" id="A0A426ZIT2"/>
<dbReference type="EMBL" id="AMZH03006428">
    <property type="protein sequence ID" value="RRT63865.1"/>
    <property type="molecule type" value="Genomic_DNA"/>
</dbReference>
<dbReference type="Proteomes" id="UP000287651">
    <property type="component" value="Unassembled WGS sequence"/>
</dbReference>
<comment type="caution">
    <text evidence="2">The sequence shown here is derived from an EMBL/GenBank/DDBJ whole genome shotgun (WGS) entry which is preliminary data.</text>
</comment>
<evidence type="ECO:0000313" key="3">
    <source>
        <dbReference type="Proteomes" id="UP000287651"/>
    </source>
</evidence>
<protein>
    <submittedName>
        <fullName evidence="2">Uncharacterized protein</fullName>
    </submittedName>
</protein>
<proteinExistence type="predicted"/>